<feature type="signal peptide" evidence="2">
    <location>
        <begin position="1"/>
        <end position="24"/>
    </location>
</feature>
<feature type="compositionally biased region" description="Basic and acidic residues" evidence="1">
    <location>
        <begin position="77"/>
        <end position="90"/>
    </location>
</feature>
<dbReference type="Proteomes" id="UP000075613">
    <property type="component" value="Unassembled WGS sequence"/>
</dbReference>
<evidence type="ECO:0008006" key="5">
    <source>
        <dbReference type="Google" id="ProtNLM"/>
    </source>
</evidence>
<protein>
    <recommendedName>
        <fullName evidence="5">DUF4148 domain-containing protein</fullName>
    </recommendedName>
</protein>
<organism evidence="3 4">
    <name type="scientific">Paraburkholderia monticola</name>
    <dbReference type="NCBI Taxonomy" id="1399968"/>
    <lineage>
        <taxon>Bacteria</taxon>
        <taxon>Pseudomonadati</taxon>
        <taxon>Pseudomonadota</taxon>
        <taxon>Betaproteobacteria</taxon>
        <taxon>Burkholderiales</taxon>
        <taxon>Burkholderiaceae</taxon>
        <taxon>Paraburkholderia</taxon>
    </lineage>
</organism>
<dbReference type="AlphaFoldDB" id="A0A149PW36"/>
<feature type="region of interest" description="Disordered" evidence="1">
    <location>
        <begin position="70"/>
        <end position="90"/>
    </location>
</feature>
<evidence type="ECO:0000313" key="3">
    <source>
        <dbReference type="EMBL" id="KXU89242.1"/>
    </source>
</evidence>
<accession>A0A149PW36</accession>
<name>A0A149PW36_9BURK</name>
<comment type="caution">
    <text evidence="3">The sequence shown here is derived from an EMBL/GenBank/DDBJ whole genome shotgun (WGS) entry which is preliminary data.</text>
</comment>
<evidence type="ECO:0000256" key="1">
    <source>
        <dbReference type="SAM" id="MobiDB-lite"/>
    </source>
</evidence>
<proteinExistence type="predicted"/>
<gene>
    <name evidence="3" type="ORF">CI15_09405</name>
</gene>
<keyword evidence="2" id="KW-0732">Signal</keyword>
<feature type="chain" id="PRO_5007551706" description="DUF4148 domain-containing protein" evidence="2">
    <location>
        <begin position="25"/>
        <end position="90"/>
    </location>
</feature>
<dbReference type="EMBL" id="LRBG01000005">
    <property type="protein sequence ID" value="KXU89242.1"/>
    <property type="molecule type" value="Genomic_DNA"/>
</dbReference>
<reference evidence="3 4" key="1">
    <citation type="journal article" date="2015" name="Int. J. Syst. Evol. Microbiol.">
        <title>Burkholderia monticola sp. nov., isolated from mountain soil.</title>
        <authorList>
            <person name="Baek I."/>
            <person name="Seo B."/>
            <person name="Lee I."/>
            <person name="Yi H."/>
            <person name="Chun J."/>
        </authorList>
    </citation>
    <scope>NUCLEOTIDE SEQUENCE [LARGE SCALE GENOMIC DNA]</scope>
    <source>
        <strain evidence="3 4">JC2948</strain>
    </source>
</reference>
<sequence>MKTSSLIATAAATAALAFGAASHAQVPAPTETSQPVDQNTLAAVGGSVATQTAMGAPTGKTRDQVQREFIQSQQDPEMQRRLKELYKGSQ</sequence>
<keyword evidence="4" id="KW-1185">Reference proteome</keyword>
<dbReference type="RefSeq" id="WP_062126809.1">
    <property type="nucleotide sequence ID" value="NZ_LRBG01000005.1"/>
</dbReference>
<evidence type="ECO:0000313" key="4">
    <source>
        <dbReference type="Proteomes" id="UP000075613"/>
    </source>
</evidence>
<evidence type="ECO:0000256" key="2">
    <source>
        <dbReference type="SAM" id="SignalP"/>
    </source>
</evidence>